<accession>D3B7Y1</accession>
<dbReference type="GeneID" id="31360056"/>
<dbReference type="AlphaFoldDB" id="D3B7Y1"/>
<evidence type="ECO:0000313" key="2">
    <source>
        <dbReference type="EMBL" id="EFA82149.1"/>
    </source>
</evidence>
<comment type="caution">
    <text evidence="2">The sequence shown here is derived from an EMBL/GenBank/DDBJ whole genome shotgun (WGS) entry which is preliminary data.</text>
</comment>
<dbReference type="Proteomes" id="UP000001396">
    <property type="component" value="Unassembled WGS sequence"/>
</dbReference>
<evidence type="ECO:0000256" key="1">
    <source>
        <dbReference type="SAM" id="SignalP"/>
    </source>
</evidence>
<keyword evidence="3" id="KW-1185">Reference proteome</keyword>
<keyword evidence="1" id="KW-0732">Signal</keyword>
<dbReference type="EMBL" id="ADBJ01000020">
    <property type="protein sequence ID" value="EFA82149.1"/>
    <property type="molecule type" value="Genomic_DNA"/>
</dbReference>
<dbReference type="RefSeq" id="XP_020434266.1">
    <property type="nucleotide sequence ID" value="XM_020575471.1"/>
</dbReference>
<feature type="signal peptide" evidence="1">
    <location>
        <begin position="1"/>
        <end position="19"/>
    </location>
</feature>
<reference evidence="2 3" key="1">
    <citation type="journal article" date="2011" name="Genome Res.">
        <title>Phylogeny-wide analysis of social amoeba genomes highlights ancient origins for complex intercellular communication.</title>
        <authorList>
            <person name="Heidel A.J."/>
            <person name="Lawal H.M."/>
            <person name="Felder M."/>
            <person name="Schilde C."/>
            <person name="Helps N.R."/>
            <person name="Tunggal B."/>
            <person name="Rivero F."/>
            <person name="John U."/>
            <person name="Schleicher M."/>
            <person name="Eichinger L."/>
            <person name="Platzer M."/>
            <person name="Noegel A.A."/>
            <person name="Schaap P."/>
            <person name="Gloeckner G."/>
        </authorList>
    </citation>
    <scope>NUCLEOTIDE SEQUENCE [LARGE SCALE GENOMIC DNA]</scope>
    <source>
        <strain evidence="3">ATCC 26659 / Pp 5 / PN500</strain>
    </source>
</reference>
<name>D3B7Y1_HETP5</name>
<dbReference type="InParanoid" id="D3B7Y1"/>
<proteinExistence type="predicted"/>
<evidence type="ECO:0000313" key="3">
    <source>
        <dbReference type="Proteomes" id="UP000001396"/>
    </source>
</evidence>
<gene>
    <name evidence="2" type="ORF">PPL_04569</name>
</gene>
<sequence length="144" mass="15753">MFKSVIFAIFVIFVALAYATPNFSGSWTRFSHDFSGNCQTLAVEFISENNSTYSIVDSNGATLADSLQFESDGSFLGNAITVLKNGKVVTSACKGVLSNPFQLQMNILPTVWFSGSQFYFNQISLVIYPCCNINLLDNISVSVN</sequence>
<feature type="chain" id="PRO_5003041426" evidence="1">
    <location>
        <begin position="20"/>
        <end position="144"/>
    </location>
</feature>
<protein>
    <submittedName>
        <fullName evidence="2">Uncharacterized protein</fullName>
    </submittedName>
</protein>
<organism evidence="2 3">
    <name type="scientific">Heterostelium pallidum (strain ATCC 26659 / Pp 5 / PN500)</name>
    <name type="common">Cellular slime mold</name>
    <name type="synonym">Polysphondylium pallidum</name>
    <dbReference type="NCBI Taxonomy" id="670386"/>
    <lineage>
        <taxon>Eukaryota</taxon>
        <taxon>Amoebozoa</taxon>
        <taxon>Evosea</taxon>
        <taxon>Eumycetozoa</taxon>
        <taxon>Dictyostelia</taxon>
        <taxon>Acytosteliales</taxon>
        <taxon>Acytosteliaceae</taxon>
        <taxon>Heterostelium</taxon>
    </lineage>
</organism>